<evidence type="ECO:0000259" key="8">
    <source>
        <dbReference type="SMART" id="SM00543"/>
    </source>
</evidence>
<dbReference type="InParanoid" id="D8TCU0"/>
<dbReference type="GO" id="GO:0005846">
    <property type="term" value="C:nuclear cap binding complex"/>
    <property type="evidence" value="ECO:0000318"/>
    <property type="project" value="GO_Central"/>
</dbReference>
<evidence type="ECO:0000313" key="10">
    <source>
        <dbReference type="Proteomes" id="UP000001514"/>
    </source>
</evidence>
<dbReference type="GO" id="GO:0006406">
    <property type="term" value="P:mRNA export from nucleus"/>
    <property type="evidence" value="ECO:0007669"/>
    <property type="project" value="InterPro"/>
</dbReference>
<evidence type="ECO:0000256" key="5">
    <source>
        <dbReference type="ARBA" id="ARBA00023242"/>
    </source>
</evidence>
<dbReference type="InterPro" id="IPR015174">
    <property type="entry name" value="MIF4G-like_typ-2"/>
</dbReference>
<dbReference type="AlphaFoldDB" id="D8TCU0"/>
<dbReference type="InterPro" id="IPR003890">
    <property type="entry name" value="MIF4G-like_typ-3"/>
</dbReference>
<dbReference type="EMBL" id="GL377720">
    <property type="protein sequence ID" value="EFJ05501.1"/>
    <property type="molecule type" value="Genomic_DNA"/>
</dbReference>
<accession>D8TCU0</accession>
<evidence type="ECO:0000256" key="1">
    <source>
        <dbReference type="ARBA" id="ARBA00004123"/>
    </source>
</evidence>
<protein>
    <submittedName>
        <fullName evidence="9">Uncharacterized protein ABH1-2</fullName>
    </submittedName>
</protein>
<evidence type="ECO:0000313" key="9">
    <source>
        <dbReference type="EMBL" id="EFJ05501.1"/>
    </source>
</evidence>
<comment type="subcellular location">
    <subcellularLocation>
        <location evidence="1">Nucleus</location>
    </subcellularLocation>
</comment>
<dbReference type="eggNOG" id="KOG1104">
    <property type="taxonomic scope" value="Eukaryota"/>
</dbReference>
<sequence>MVIARDLRQYEDEILDVLIQCAEELPHKLPFYGAVVGLTNIEEANFVSRIVERVHSRLQDALNTEDCNRLRILLRFLAVLMCNNVISSTSLVEVFETLLSSAATTVDEEVGNPAWQPRADFYVSCILSSLPWCGFELQERAPEELERVMAAVEAYFSLRMQRPDSLLTPFYVDSSGTSPITGQDYVQEFWSRTQQLQQAGWKADSVPRPYASFESRLVTSQTLHQLKALACPAIPKPYTGPKDLAFGRQTHEAETKYPQRTGRLRVFPPENSEKDMAPIDCFIVEEYLLDIMLYLNGSRKECAAFMVGLPVPFRYDYLMAEVVFGQMLLLPKPPFKLIYYTIVIIDLCKALPGSFPGLLAAVVRNLFSRISELDVECRSRLSTWLSHHMSNFQFIWPWSDFAHVAEQPAWSPQRVFVQETLEKEVRLSYWERLFSPVKSGWQSLDDSPKLCDLLPPKNTPEFRFSRDNQVEGLETETGFASELLAQIKTKKGMKDIESWFESKIVPAAGQKVAIEILLQTLLNLGSKSFTHMVTVLERYGQLIATLAPDETLQVHVIDEVARFWQNSSQMIAIVVDRMMGYRLVSNLAVIRWSFKDENVQTFHTSGRVWELLGNAINKAGNRTADLQRDVVNAKRALDEADGAVSKAERNRSNVQELIDSAETDDARKQATSKMEWVKTTVIKARGRQTAAQDLLETKEALLSGALREQDTLVCLVFQNLVSTISSKHSKSDADGADTAEPEAMDVDADPSAAATEGNNNENNENQNESVASKGEDHPNEELKHWQRCTMGHLEAFCRQYAAEVWQMIEKLDQEVFTENANQEVIKVVYSAIKRPSLDKN</sequence>
<gene>
    <name evidence="9" type="primary">ABH1-2</name>
    <name evidence="9" type="ORF">SELMODRAFT_187457</name>
</gene>
<dbReference type="Pfam" id="PF02854">
    <property type="entry name" value="MIF4G"/>
    <property type="match status" value="1"/>
</dbReference>
<evidence type="ECO:0000256" key="7">
    <source>
        <dbReference type="SAM" id="MobiDB-lite"/>
    </source>
</evidence>
<dbReference type="GO" id="GO:0008380">
    <property type="term" value="P:RNA splicing"/>
    <property type="evidence" value="ECO:0007669"/>
    <property type="project" value="UniProtKB-KW"/>
</dbReference>
<dbReference type="HOGENOM" id="CLU_013207_1_0_1"/>
<dbReference type="GO" id="GO:0000339">
    <property type="term" value="F:RNA cap binding"/>
    <property type="evidence" value="ECO:0000318"/>
    <property type="project" value="GO_Central"/>
</dbReference>
<dbReference type="PANTHER" id="PTHR12412">
    <property type="entry name" value="CAP BINDING PROTEIN"/>
    <property type="match status" value="1"/>
</dbReference>
<dbReference type="OMA" id="AYMILEV"/>
<feature type="compositionally biased region" description="Low complexity" evidence="7">
    <location>
        <begin position="756"/>
        <end position="768"/>
    </location>
</feature>
<keyword evidence="6" id="KW-0175">Coiled coil</keyword>
<name>D8TCU0_SELML</name>
<dbReference type="GO" id="GO:0003729">
    <property type="term" value="F:mRNA binding"/>
    <property type="evidence" value="ECO:0000318"/>
    <property type="project" value="GO_Central"/>
</dbReference>
<dbReference type="Proteomes" id="UP000001514">
    <property type="component" value="Unassembled WGS sequence"/>
</dbReference>
<keyword evidence="3" id="KW-0507">mRNA processing</keyword>
<evidence type="ECO:0000256" key="2">
    <source>
        <dbReference type="ARBA" id="ARBA00007413"/>
    </source>
</evidence>
<feature type="domain" description="MIF4G" evidence="8">
    <location>
        <begin position="2"/>
        <end position="176"/>
    </location>
</feature>
<dbReference type="KEGG" id="smo:SELMODRAFT_187457"/>
<feature type="coiled-coil region" evidence="6">
    <location>
        <begin position="630"/>
        <end position="664"/>
    </location>
</feature>
<dbReference type="Pfam" id="PF09088">
    <property type="entry name" value="MIF4G_like"/>
    <property type="match status" value="1"/>
</dbReference>
<dbReference type="PANTHER" id="PTHR12412:SF2">
    <property type="entry name" value="NUCLEAR CAP-BINDING PROTEIN SUBUNIT 1"/>
    <property type="match status" value="1"/>
</dbReference>
<reference evidence="9 10" key="1">
    <citation type="journal article" date="2011" name="Science">
        <title>The Selaginella genome identifies genetic changes associated with the evolution of vascular plants.</title>
        <authorList>
            <person name="Banks J.A."/>
            <person name="Nishiyama T."/>
            <person name="Hasebe M."/>
            <person name="Bowman J.L."/>
            <person name="Gribskov M."/>
            <person name="dePamphilis C."/>
            <person name="Albert V.A."/>
            <person name="Aono N."/>
            <person name="Aoyama T."/>
            <person name="Ambrose B.A."/>
            <person name="Ashton N.W."/>
            <person name="Axtell M.J."/>
            <person name="Barker E."/>
            <person name="Barker M.S."/>
            <person name="Bennetzen J.L."/>
            <person name="Bonawitz N.D."/>
            <person name="Chapple C."/>
            <person name="Cheng C."/>
            <person name="Correa L.G."/>
            <person name="Dacre M."/>
            <person name="DeBarry J."/>
            <person name="Dreyer I."/>
            <person name="Elias M."/>
            <person name="Engstrom E.M."/>
            <person name="Estelle M."/>
            <person name="Feng L."/>
            <person name="Finet C."/>
            <person name="Floyd S.K."/>
            <person name="Frommer W.B."/>
            <person name="Fujita T."/>
            <person name="Gramzow L."/>
            <person name="Gutensohn M."/>
            <person name="Harholt J."/>
            <person name="Hattori M."/>
            <person name="Heyl A."/>
            <person name="Hirai T."/>
            <person name="Hiwatashi Y."/>
            <person name="Ishikawa M."/>
            <person name="Iwata M."/>
            <person name="Karol K.G."/>
            <person name="Koehler B."/>
            <person name="Kolukisaoglu U."/>
            <person name="Kubo M."/>
            <person name="Kurata T."/>
            <person name="Lalonde S."/>
            <person name="Li K."/>
            <person name="Li Y."/>
            <person name="Litt A."/>
            <person name="Lyons E."/>
            <person name="Manning G."/>
            <person name="Maruyama T."/>
            <person name="Michael T.P."/>
            <person name="Mikami K."/>
            <person name="Miyazaki S."/>
            <person name="Morinaga S."/>
            <person name="Murata T."/>
            <person name="Mueller-Roeber B."/>
            <person name="Nelson D.R."/>
            <person name="Obara M."/>
            <person name="Oguri Y."/>
            <person name="Olmstead R.G."/>
            <person name="Onodera N."/>
            <person name="Petersen B.L."/>
            <person name="Pils B."/>
            <person name="Prigge M."/>
            <person name="Rensing S.A."/>
            <person name="Riano-Pachon D.M."/>
            <person name="Roberts A.W."/>
            <person name="Sato Y."/>
            <person name="Scheller H.V."/>
            <person name="Schulz B."/>
            <person name="Schulz C."/>
            <person name="Shakirov E.V."/>
            <person name="Shibagaki N."/>
            <person name="Shinohara N."/>
            <person name="Shippen D.E."/>
            <person name="Soerensen I."/>
            <person name="Sotooka R."/>
            <person name="Sugimoto N."/>
            <person name="Sugita M."/>
            <person name="Sumikawa N."/>
            <person name="Tanurdzic M."/>
            <person name="Theissen G."/>
            <person name="Ulvskov P."/>
            <person name="Wakazuki S."/>
            <person name="Weng J.K."/>
            <person name="Willats W.W."/>
            <person name="Wipf D."/>
            <person name="Wolf P.G."/>
            <person name="Yang L."/>
            <person name="Zimmer A.D."/>
            <person name="Zhu Q."/>
            <person name="Mitros T."/>
            <person name="Hellsten U."/>
            <person name="Loque D."/>
            <person name="Otillar R."/>
            <person name="Salamov A."/>
            <person name="Schmutz J."/>
            <person name="Shapiro H."/>
            <person name="Lindquist E."/>
            <person name="Lucas S."/>
            <person name="Rokhsar D."/>
            <person name="Grigoriev I.V."/>
        </authorList>
    </citation>
    <scope>NUCLEOTIDE SEQUENCE [LARGE SCALE GENOMIC DNA]</scope>
</reference>
<dbReference type="Gene3D" id="1.25.40.180">
    <property type="match status" value="3"/>
</dbReference>
<dbReference type="STRING" id="88036.D8TCU0"/>
<evidence type="ECO:0000256" key="4">
    <source>
        <dbReference type="ARBA" id="ARBA00023187"/>
    </source>
</evidence>
<comment type="similarity">
    <text evidence="2">Belongs to the NCBP1 family.</text>
</comment>
<dbReference type="SUPFAM" id="SSF48371">
    <property type="entry name" value="ARM repeat"/>
    <property type="match status" value="3"/>
</dbReference>
<dbReference type="GO" id="GO:0006397">
    <property type="term" value="P:mRNA processing"/>
    <property type="evidence" value="ECO:0007669"/>
    <property type="project" value="UniProtKB-KW"/>
</dbReference>
<dbReference type="InterPro" id="IPR027159">
    <property type="entry name" value="CBP80"/>
</dbReference>
<feature type="region of interest" description="Disordered" evidence="7">
    <location>
        <begin position="750"/>
        <end position="781"/>
    </location>
</feature>
<dbReference type="InterPro" id="IPR015172">
    <property type="entry name" value="MIF4G-like_typ-1"/>
</dbReference>
<evidence type="ECO:0000256" key="6">
    <source>
        <dbReference type="SAM" id="Coils"/>
    </source>
</evidence>
<dbReference type="FunCoup" id="D8TCU0">
    <property type="interactions" value="5114"/>
</dbReference>
<keyword evidence="5" id="KW-0539">Nucleus</keyword>
<proteinExistence type="inferred from homology"/>
<keyword evidence="4" id="KW-0508">mRNA splicing</keyword>
<dbReference type="GO" id="GO:0000184">
    <property type="term" value="P:nuclear-transcribed mRNA catabolic process, nonsense-mediated decay"/>
    <property type="evidence" value="ECO:0000318"/>
    <property type="project" value="GO_Central"/>
</dbReference>
<organism evidence="10">
    <name type="scientific">Selaginella moellendorffii</name>
    <name type="common">Spikemoss</name>
    <dbReference type="NCBI Taxonomy" id="88036"/>
    <lineage>
        <taxon>Eukaryota</taxon>
        <taxon>Viridiplantae</taxon>
        <taxon>Streptophyta</taxon>
        <taxon>Embryophyta</taxon>
        <taxon>Tracheophyta</taxon>
        <taxon>Lycopodiopsida</taxon>
        <taxon>Selaginellales</taxon>
        <taxon>Selaginellaceae</taxon>
        <taxon>Selaginella</taxon>
    </lineage>
</organism>
<dbReference type="InterPro" id="IPR016024">
    <property type="entry name" value="ARM-type_fold"/>
</dbReference>
<dbReference type="SMART" id="SM00543">
    <property type="entry name" value="MIF4G"/>
    <property type="match status" value="1"/>
</dbReference>
<evidence type="ECO:0000256" key="3">
    <source>
        <dbReference type="ARBA" id="ARBA00022664"/>
    </source>
</evidence>
<keyword evidence="10" id="KW-1185">Reference proteome</keyword>
<dbReference type="Gramene" id="EFJ05501">
    <property type="protein sequence ID" value="EFJ05501"/>
    <property type="gene ID" value="SELMODRAFT_187457"/>
</dbReference>
<dbReference type="GO" id="GO:0005634">
    <property type="term" value="C:nucleus"/>
    <property type="evidence" value="ECO:0000318"/>
    <property type="project" value="GO_Central"/>
</dbReference>
<dbReference type="FunFam" id="1.25.40.180:FF:000029">
    <property type="entry name" value="Nuclear cap-binding protein"/>
    <property type="match status" value="1"/>
</dbReference>
<dbReference type="Pfam" id="PF09090">
    <property type="entry name" value="MIF4G_like_2"/>
    <property type="match status" value="1"/>
</dbReference>